<proteinExistence type="predicted"/>
<reference evidence="1 2" key="1">
    <citation type="submission" date="2017-11" db="EMBL/GenBank/DDBJ databases">
        <title>Infants hospitalized years apart are colonized by the same room-sourced microbial strains.</title>
        <authorList>
            <person name="Brooks B."/>
            <person name="Olm M.R."/>
            <person name="Firek B.A."/>
            <person name="Baker R."/>
            <person name="Thomas B.C."/>
            <person name="Morowitz M.J."/>
            <person name="Banfield J.F."/>
        </authorList>
    </citation>
    <scope>NUCLEOTIDE SEQUENCE [LARGE SCALE GENOMIC DNA]</scope>
    <source>
        <strain evidence="1">S2_009_000_R2_76</strain>
    </source>
</reference>
<evidence type="ECO:0000313" key="1">
    <source>
        <dbReference type="EMBL" id="PZP39812.1"/>
    </source>
</evidence>
<evidence type="ECO:0000313" key="2">
    <source>
        <dbReference type="Proteomes" id="UP000249645"/>
    </source>
</evidence>
<name>A0A2W5G907_9SPHI</name>
<organism evidence="1 2">
    <name type="scientific">Pseudopedobacter saltans</name>
    <dbReference type="NCBI Taxonomy" id="151895"/>
    <lineage>
        <taxon>Bacteria</taxon>
        <taxon>Pseudomonadati</taxon>
        <taxon>Bacteroidota</taxon>
        <taxon>Sphingobacteriia</taxon>
        <taxon>Sphingobacteriales</taxon>
        <taxon>Sphingobacteriaceae</taxon>
        <taxon>Pseudopedobacter</taxon>
    </lineage>
</organism>
<dbReference type="AlphaFoldDB" id="A0A2W5G907"/>
<sequence>MELNAQVRQKIREALIANRVNFEGSDAKYASSFDINSGVYNRIKKGETERVMRDAKWISIARRLNVLLGDEPEWMPAKTAIFDYITTQLSLCQRESICGLYCDKADIGK</sequence>
<feature type="non-terminal residue" evidence="1">
    <location>
        <position position="109"/>
    </location>
</feature>
<accession>A0A2W5G907</accession>
<comment type="caution">
    <text evidence="1">The sequence shown here is derived from an EMBL/GenBank/DDBJ whole genome shotgun (WGS) entry which is preliminary data.</text>
</comment>
<gene>
    <name evidence="1" type="ORF">DI598_19700</name>
</gene>
<protein>
    <submittedName>
        <fullName evidence="1">AAA family ATPase</fullName>
    </submittedName>
</protein>
<dbReference type="Proteomes" id="UP000249645">
    <property type="component" value="Unassembled WGS sequence"/>
</dbReference>
<dbReference type="EMBL" id="QFOI01000644">
    <property type="protein sequence ID" value="PZP39812.1"/>
    <property type="molecule type" value="Genomic_DNA"/>
</dbReference>